<dbReference type="Pfam" id="PF05954">
    <property type="entry name" value="Phage_GPD"/>
    <property type="match status" value="1"/>
</dbReference>
<protein>
    <submittedName>
        <fullName evidence="5">Type VI secretion system protein</fullName>
    </submittedName>
</protein>
<dbReference type="Gene3D" id="2.30.110.50">
    <property type="match status" value="1"/>
</dbReference>
<dbReference type="EMBL" id="MLCN01000042">
    <property type="protein sequence ID" value="ONG37896.1"/>
    <property type="molecule type" value="Genomic_DNA"/>
</dbReference>
<dbReference type="InterPro" id="IPR006531">
    <property type="entry name" value="Gp5/Vgr_OB"/>
</dbReference>
<dbReference type="SUPFAM" id="SSF69255">
    <property type="entry name" value="gp5 N-terminal domain-like"/>
    <property type="match status" value="1"/>
</dbReference>
<dbReference type="OrthoDB" id="9762420at2"/>
<proteinExistence type="predicted"/>
<dbReference type="SUPFAM" id="SSF69279">
    <property type="entry name" value="Phage tail proteins"/>
    <property type="match status" value="1"/>
</dbReference>
<evidence type="ECO:0000259" key="2">
    <source>
        <dbReference type="Pfam" id="PF04717"/>
    </source>
</evidence>
<dbReference type="AlphaFoldDB" id="A0A1S8CST2"/>
<dbReference type="InterPro" id="IPR006533">
    <property type="entry name" value="T6SS_Vgr_RhsGE"/>
</dbReference>
<dbReference type="Pfam" id="PF13296">
    <property type="entry name" value="T6SS_Vgr"/>
    <property type="match status" value="1"/>
</dbReference>
<dbReference type="STRING" id="1907941.BKE30_13510"/>
<feature type="region of interest" description="Disordered" evidence="1">
    <location>
        <begin position="1102"/>
        <end position="1128"/>
    </location>
</feature>
<dbReference type="RefSeq" id="WP_076879129.1">
    <property type="nucleotide sequence ID" value="NZ_MLCN01000042.1"/>
</dbReference>
<gene>
    <name evidence="5" type="ORF">BKE30_13510</name>
</gene>
<evidence type="ECO:0000259" key="4">
    <source>
        <dbReference type="Pfam" id="PF13296"/>
    </source>
</evidence>
<evidence type="ECO:0000313" key="5">
    <source>
        <dbReference type="EMBL" id="ONG37896.1"/>
    </source>
</evidence>
<dbReference type="Gene3D" id="3.55.50.10">
    <property type="entry name" value="Baseplate protein-like domains"/>
    <property type="match status" value="1"/>
</dbReference>
<dbReference type="Gene3D" id="4.10.220.110">
    <property type="match status" value="1"/>
</dbReference>
<feature type="region of interest" description="Disordered" evidence="1">
    <location>
        <begin position="402"/>
        <end position="429"/>
    </location>
</feature>
<keyword evidence="6" id="KW-1185">Reference proteome</keyword>
<organism evidence="5 6">
    <name type="scientific">Alkanindiges hydrocarboniclasticus</name>
    <dbReference type="NCBI Taxonomy" id="1907941"/>
    <lineage>
        <taxon>Bacteria</taxon>
        <taxon>Pseudomonadati</taxon>
        <taxon>Pseudomonadota</taxon>
        <taxon>Gammaproteobacteria</taxon>
        <taxon>Moraxellales</taxon>
        <taxon>Moraxellaceae</taxon>
        <taxon>Alkanindiges</taxon>
    </lineage>
</organism>
<comment type="caution">
    <text evidence="5">The sequence shown here is derived from an EMBL/GenBank/DDBJ whole genome shotgun (WGS) entry which is preliminary data.</text>
</comment>
<sequence>MMNLFNALVQWALDPQHRALRIQFSNAVLNPQVFLQRIEGHHVINEGLSAELMCFSHNPYISLKQFIGCQVVVAQRSDTGLWHRTSGLITGASAGDSDGALTPYKLTLQDTTSLWHKRRNSRVFMNKSVVDISQILFKEWQSKSPLFAATLMLDVQGLSQSYDVRPFVMQSNETDYDFLTRLWRSEGINWLIDETSYLSSDASLLEPQILRLIDDNRHYSALQRQLIDYHQSSATEQHDHITHLTAARSLQPTAVHVQHWQAQHLEVETGAGSVLSPHQHSDSHTSASLSLEQAWAISPAWVQDLNGEDGVTASGNLQLEKLNRNLREQHDSQAKQFIALSSVRDSQVGYWFMLNRHPEIDLHPFRDREFLIIAKQFYHQNNLPKDLKQHITALLAQNHWQSSPSPYRHHHSNQNNSIQASGHTDQERQGNQLTLIRRSVAVKPQFNPLQHRPAAYPQRARVVGPESETIHVDEWGRIKVQFLFTRMEDHQHSGGAGSSNTDQDSAWVDVLTPWAGEGYGARFLPRIGEMVVVDFFDGNIDRPFVTGRIHEAERHPTRFDIKGALPDTKRLSGIRSQEVGGSGFNQLRFDDTTGQISAQLHSSHGASQLNLGNLSHPKESETSAGRGEGFELRSDQWGAIRAGKGLLISTYAQEQAVSDHLAAAEAQSLLAQGHQNMTMLSEIALKQQADALDVIHRLPRFIESLELKSSSQALNSTLNLFKHGLTNDPLMALKDCGGFIDDVGSIRDNVSGIIDEFNHYFNNAEEAVENLKAFIETLENSGTETITAKLASLKQNIRNNPLQTLKDVGAVLQDIDINSEDFINVCGSFGGSKDITPTTALGQLQSFMESHTQKLEQSADTSQQEQGKIFRQALMLLASPNGIALTTPENIILQASQDISSSASGSINVSAQKNIINHAQAKISLFAAQKGIKAFAAKGKVELQAQDDALEAIARKVIKLISTEEKIELTSPKEIVLTAGGSQLIINGSGVFIKTGGKFECKAGQHVFEGGETVNAELPKMPESGLFSRRFDFKNLIEAELLSEGFKYKLINKSKSIEYIGTLDQEARTERIFSDSADNVEVVLLGKSEAEQDKLILKEVPISDSEQSEACCGGDDPDDSSISPEEVNDDLSLEKDYQAFGN</sequence>
<dbReference type="InterPro" id="IPR018769">
    <property type="entry name" value="VgrG2_DUF2345"/>
</dbReference>
<dbReference type="Gene3D" id="2.40.50.230">
    <property type="entry name" value="Gp5 N-terminal domain"/>
    <property type="match status" value="1"/>
</dbReference>
<feature type="domain" description="DUF2345" evidence="3">
    <location>
        <begin position="864"/>
        <end position="1011"/>
    </location>
</feature>
<name>A0A1S8CST2_9GAMM</name>
<dbReference type="Pfam" id="PF10106">
    <property type="entry name" value="DUF2345"/>
    <property type="match status" value="1"/>
</dbReference>
<feature type="compositionally biased region" description="Polar residues" evidence="1">
    <location>
        <begin position="413"/>
        <end position="429"/>
    </location>
</feature>
<evidence type="ECO:0000256" key="1">
    <source>
        <dbReference type="SAM" id="MobiDB-lite"/>
    </source>
</evidence>
<reference evidence="5 6" key="1">
    <citation type="submission" date="2016-10" db="EMBL/GenBank/DDBJ databases">
        <title>Draft Genome sequence of Alkanindiges sp. strain H1.</title>
        <authorList>
            <person name="Subhash Y."/>
            <person name="Lee S."/>
        </authorList>
    </citation>
    <scope>NUCLEOTIDE SEQUENCE [LARGE SCALE GENOMIC DNA]</scope>
    <source>
        <strain evidence="5 6">H1</strain>
    </source>
</reference>
<feature type="domain" description="Gp5/Type VI secretion system Vgr protein OB-fold" evidence="2">
    <location>
        <begin position="500"/>
        <end position="549"/>
    </location>
</feature>
<evidence type="ECO:0000313" key="6">
    <source>
        <dbReference type="Proteomes" id="UP000192132"/>
    </source>
</evidence>
<dbReference type="Proteomes" id="UP000192132">
    <property type="component" value="Unassembled WGS sequence"/>
</dbReference>
<dbReference type="InterPro" id="IPR037026">
    <property type="entry name" value="Vgr_OB-fold_dom_sf"/>
</dbReference>
<dbReference type="NCBIfam" id="TIGR01646">
    <property type="entry name" value="vgr_GE"/>
    <property type="match status" value="1"/>
</dbReference>
<feature type="domain" description="Putative type VI secretion system Rhs element associated Vgr" evidence="4">
    <location>
        <begin position="577"/>
        <end position="684"/>
    </location>
</feature>
<evidence type="ECO:0000259" key="3">
    <source>
        <dbReference type="Pfam" id="PF10106"/>
    </source>
</evidence>
<dbReference type="Pfam" id="PF04717">
    <property type="entry name" value="Phage_base_V"/>
    <property type="match status" value="1"/>
</dbReference>
<accession>A0A1S8CST2</accession>
<feature type="region of interest" description="Disordered" evidence="1">
    <location>
        <begin position="607"/>
        <end position="628"/>
    </location>
</feature>
<dbReference type="InterPro" id="IPR028244">
    <property type="entry name" value="T6SS_Rhs_Vgr_dom"/>
</dbReference>